<dbReference type="Proteomes" id="UP000476176">
    <property type="component" value="Unassembled WGS sequence"/>
</dbReference>
<name>A0A6G0MPP0_9STRA</name>
<sequence length="92" mass="10399">MFVQLLLTHAASDSSFGAPWAVLACPMSGIPCSGYLRLRVRDVWASMRNRRPLVRDLRPAPVWNAPSNFLSLEQSITCDFTARFHFTMRNGD</sequence>
<evidence type="ECO:0000313" key="1">
    <source>
        <dbReference type="EMBL" id="KAE9176662.1"/>
    </source>
</evidence>
<proteinExistence type="predicted"/>
<organism evidence="1 2">
    <name type="scientific">Phytophthora fragariae</name>
    <dbReference type="NCBI Taxonomy" id="53985"/>
    <lineage>
        <taxon>Eukaryota</taxon>
        <taxon>Sar</taxon>
        <taxon>Stramenopiles</taxon>
        <taxon>Oomycota</taxon>
        <taxon>Peronosporomycetes</taxon>
        <taxon>Peronosporales</taxon>
        <taxon>Peronosporaceae</taxon>
        <taxon>Phytophthora</taxon>
    </lineage>
</organism>
<dbReference type="AlphaFoldDB" id="A0A6G0MPP0"/>
<reference evidence="1 2" key="1">
    <citation type="submission" date="2018-09" db="EMBL/GenBank/DDBJ databases">
        <title>Genomic investigation of the strawberry pathogen Phytophthora fragariae indicates pathogenicity is determined by transcriptional variation in three key races.</title>
        <authorList>
            <person name="Adams T.M."/>
            <person name="Armitage A.D."/>
            <person name="Sobczyk M.K."/>
            <person name="Bates H.J."/>
            <person name="Dunwell J.M."/>
            <person name="Nellist C.F."/>
            <person name="Harrison R.J."/>
        </authorList>
    </citation>
    <scope>NUCLEOTIDE SEQUENCE [LARGE SCALE GENOMIC DNA]</scope>
    <source>
        <strain evidence="1 2">BC-23</strain>
    </source>
</reference>
<evidence type="ECO:0000313" key="2">
    <source>
        <dbReference type="Proteomes" id="UP000476176"/>
    </source>
</evidence>
<comment type="caution">
    <text evidence="1">The sequence shown here is derived from an EMBL/GenBank/DDBJ whole genome shotgun (WGS) entry which is preliminary data.</text>
</comment>
<gene>
    <name evidence="1" type="ORF">PF004_g26002</name>
</gene>
<dbReference type="EMBL" id="QXGC01003316">
    <property type="protein sequence ID" value="KAE9176662.1"/>
    <property type="molecule type" value="Genomic_DNA"/>
</dbReference>
<protein>
    <submittedName>
        <fullName evidence="1">Uncharacterized protein</fullName>
    </submittedName>
</protein>
<accession>A0A6G0MPP0</accession>